<dbReference type="PATRIC" id="fig|796944.3.peg.2097"/>
<evidence type="ECO:0000313" key="8">
    <source>
        <dbReference type="Proteomes" id="UP000003527"/>
    </source>
</evidence>
<keyword evidence="3 6" id="KW-0812">Transmembrane</keyword>
<keyword evidence="5 6" id="KW-0472">Membrane</keyword>
<dbReference type="HOGENOM" id="CLU_028880_3_1_9"/>
<feature type="transmembrane region" description="Helical" evidence="6">
    <location>
        <begin position="97"/>
        <end position="118"/>
    </location>
</feature>
<feature type="transmembrane region" description="Helical" evidence="6">
    <location>
        <begin position="295"/>
        <end position="316"/>
    </location>
</feature>
<keyword evidence="8" id="KW-1185">Reference proteome</keyword>
<evidence type="ECO:0000313" key="7">
    <source>
        <dbReference type="EMBL" id="EHL09310.1"/>
    </source>
</evidence>
<dbReference type="PANTHER" id="PTHR32196:SF72">
    <property type="entry name" value="RIBOSE IMPORT PERMEASE PROTEIN RBSC"/>
    <property type="match status" value="1"/>
</dbReference>
<dbReference type="EMBL" id="AFZD01000021">
    <property type="protein sequence ID" value="EHL09310.1"/>
    <property type="molecule type" value="Genomic_DNA"/>
</dbReference>
<dbReference type="Pfam" id="PF02653">
    <property type="entry name" value="BPD_transp_2"/>
    <property type="match status" value="1"/>
</dbReference>
<proteinExistence type="predicted"/>
<accession>G9WWX7</accession>
<comment type="caution">
    <text evidence="7">The sequence shown here is derived from an EMBL/GenBank/DDBJ whole genome shotgun (WGS) entry which is preliminary data.</text>
</comment>
<evidence type="ECO:0000256" key="4">
    <source>
        <dbReference type="ARBA" id="ARBA00022989"/>
    </source>
</evidence>
<evidence type="ECO:0000256" key="2">
    <source>
        <dbReference type="ARBA" id="ARBA00022475"/>
    </source>
</evidence>
<comment type="subcellular location">
    <subcellularLocation>
        <location evidence="1">Cell membrane</location>
        <topology evidence="1">Multi-pass membrane protein</topology>
    </subcellularLocation>
</comment>
<dbReference type="GO" id="GO:0022857">
    <property type="term" value="F:transmembrane transporter activity"/>
    <property type="evidence" value="ECO:0007669"/>
    <property type="project" value="InterPro"/>
</dbReference>
<name>G9WWX7_9FIRM</name>
<protein>
    <recommendedName>
        <fullName evidence="9">ABC transporter permease</fullName>
    </recommendedName>
</protein>
<dbReference type="GO" id="GO:0005886">
    <property type="term" value="C:plasma membrane"/>
    <property type="evidence" value="ECO:0007669"/>
    <property type="project" value="UniProtKB-SubCell"/>
</dbReference>
<reference evidence="7 8" key="1">
    <citation type="submission" date="2011-08" db="EMBL/GenBank/DDBJ databases">
        <title>The Genome Sequence of Oribacterium sp. ACB7.</title>
        <authorList>
            <consortium name="The Broad Institute Genome Sequencing Platform"/>
            <person name="Earl A."/>
            <person name="Ward D."/>
            <person name="Feldgarden M."/>
            <person name="Gevers D."/>
            <person name="Sizova M."/>
            <person name="Hazen A."/>
            <person name="Epstein S."/>
            <person name="Young S.K."/>
            <person name="Zeng Q."/>
            <person name="Gargeya S."/>
            <person name="Fitzgerald M."/>
            <person name="Haas B."/>
            <person name="Abouelleil A."/>
            <person name="Alvarado L."/>
            <person name="Arachchi H.M."/>
            <person name="Berlin A."/>
            <person name="Brown A."/>
            <person name="Chapman S.B."/>
            <person name="Chen Z."/>
            <person name="Dunbar C."/>
            <person name="Freedman E."/>
            <person name="Gearin G."/>
            <person name="Gellesch M."/>
            <person name="Goldberg J."/>
            <person name="Griggs A."/>
            <person name="Gujja S."/>
            <person name="Heiman D."/>
            <person name="Howarth C."/>
            <person name="Larson L."/>
            <person name="Lui A."/>
            <person name="MacDonald P.J.P."/>
            <person name="Montmayeur A."/>
            <person name="Murphy C."/>
            <person name="Neiman D."/>
            <person name="Pearson M."/>
            <person name="Priest M."/>
            <person name="Roberts A."/>
            <person name="Saif S."/>
            <person name="Shea T."/>
            <person name="Shenoy N."/>
            <person name="Sisk P."/>
            <person name="Stolte C."/>
            <person name="Sykes S."/>
            <person name="Wortman J."/>
            <person name="Nusbaum C."/>
            <person name="Birren B."/>
        </authorList>
    </citation>
    <scope>NUCLEOTIDE SEQUENCE [LARGE SCALE GENOMIC DNA]</scope>
    <source>
        <strain evidence="7 8">ACB7</strain>
    </source>
</reference>
<feature type="transmembrane region" description="Helical" evidence="6">
    <location>
        <begin position="169"/>
        <end position="190"/>
    </location>
</feature>
<dbReference type="RefSeq" id="WP_009537132.1">
    <property type="nucleotide sequence ID" value="NZ_JH414505.1"/>
</dbReference>
<feature type="transmembrane region" description="Helical" evidence="6">
    <location>
        <begin position="221"/>
        <end position="242"/>
    </location>
</feature>
<evidence type="ECO:0008006" key="9">
    <source>
        <dbReference type="Google" id="ProtNLM"/>
    </source>
</evidence>
<gene>
    <name evidence="7" type="ORF">HMPREF9624_01351</name>
</gene>
<dbReference type="AlphaFoldDB" id="G9WWX7"/>
<sequence length="338" mass="35459">MKVEEKGLAKRDSLKKIMMKTEVSIMFIIGILFIFASLGTQNFLTSYNLTNILKQCAIIGVISIAQTCIIITGGIDISCGAIVGFSTLMVAMGQARWGMGIVPSIFVAVVTGVIWGAVNAALIHEFKVPAFVATLGTQTIIRGLIKVISNGGTVSGIAPQFADFASSNILFIPKLAFVWGTISVLVFLLLRYTIFGRNLFVLGSGVEVARLNGISIRKTTYAAYAFAGLLYGIAGVMLAARINSAIPTAGEAYETNAIAASVLGGASLAGGLGSIAGTALGTVLIILIDNVGTQFGIHSFVMQVITGCVIVVAIVADQLKKHPIGLMNHLKRSKKTTT</sequence>
<dbReference type="Proteomes" id="UP000003527">
    <property type="component" value="Unassembled WGS sequence"/>
</dbReference>
<dbReference type="InterPro" id="IPR001851">
    <property type="entry name" value="ABC_transp_permease"/>
</dbReference>
<evidence type="ECO:0000256" key="5">
    <source>
        <dbReference type="ARBA" id="ARBA00023136"/>
    </source>
</evidence>
<evidence type="ECO:0000256" key="1">
    <source>
        <dbReference type="ARBA" id="ARBA00004651"/>
    </source>
</evidence>
<dbReference type="CDD" id="cd06579">
    <property type="entry name" value="TM_PBP1_transp_AraH_like"/>
    <property type="match status" value="1"/>
</dbReference>
<feature type="transmembrane region" description="Helical" evidence="6">
    <location>
        <begin position="262"/>
        <end position="288"/>
    </location>
</feature>
<organism evidence="7 8">
    <name type="scientific">Oribacterium asaccharolyticum ACB7</name>
    <dbReference type="NCBI Taxonomy" id="796944"/>
    <lineage>
        <taxon>Bacteria</taxon>
        <taxon>Bacillati</taxon>
        <taxon>Bacillota</taxon>
        <taxon>Clostridia</taxon>
        <taxon>Lachnospirales</taxon>
        <taxon>Lachnospiraceae</taxon>
        <taxon>Oribacterium</taxon>
    </lineage>
</organism>
<keyword evidence="2" id="KW-1003">Cell membrane</keyword>
<feature type="transmembrane region" description="Helical" evidence="6">
    <location>
        <begin position="21"/>
        <end position="38"/>
    </location>
</feature>
<evidence type="ECO:0000256" key="6">
    <source>
        <dbReference type="SAM" id="Phobius"/>
    </source>
</evidence>
<dbReference type="PANTHER" id="PTHR32196">
    <property type="entry name" value="ABC TRANSPORTER PERMEASE PROTEIN YPHD-RELATED-RELATED"/>
    <property type="match status" value="1"/>
</dbReference>
<evidence type="ECO:0000256" key="3">
    <source>
        <dbReference type="ARBA" id="ARBA00022692"/>
    </source>
</evidence>
<keyword evidence="4 6" id="KW-1133">Transmembrane helix</keyword>
<feature type="transmembrane region" description="Helical" evidence="6">
    <location>
        <begin position="58"/>
        <end position="85"/>
    </location>
</feature>